<keyword evidence="4 6" id="KW-0472">Membrane</keyword>
<evidence type="ECO:0000256" key="4">
    <source>
        <dbReference type="ARBA" id="ARBA00023136"/>
    </source>
</evidence>
<feature type="transmembrane region" description="Helical" evidence="6">
    <location>
        <begin position="101"/>
        <end position="119"/>
    </location>
</feature>
<feature type="compositionally biased region" description="Polar residues" evidence="5">
    <location>
        <begin position="642"/>
        <end position="658"/>
    </location>
</feature>
<sequence>MVQKCPSINAAEREQEDFWQSVFHGDWDAHRIGWTIAGAAAAVTLIISLTTVMGHALHFHKPAQQRQIIRILLFAPVYAVVSFLGYVYFRAYQYFEVSETVYEAIAVAAFLMLCLAYLADGDVVQERARFAAKDKTKLPIPLCCFRYRPSKAYFLYILKFSVVQYVVIRPLLSIAGIVTEAFGLYCNETYSYKYAHVYITAVDFASISVALMALIVLYDLIKKDLSGRRPLAKFMTIKLAIFFCFYQSFVFSILQDHGVIRASQYWTSTNVADGLNSLAVTLEMVLVAAFQAWAFHWGEYREHGKQLRREEEEMEALQQEKLREGGDDGSDPQTQTQTPRRRRRGRYTNPLYAIWLALWLGDLFAELWYSMRFAWDRMRGKEYTQADYRYALDTARAQNAESAAANGRHAPDSEEYDHFAALSASPRLGDATIGRTRTGLTTTSAASAGTRLGQDKSAGLDFQHIFAAAAARPAGADGDEGDVRGSESRAAPSSFGTPAEYSPRQQHQQPLWGNQQQYQQRQPQYQYEDSAAGMYDMQDMRRGGPTLAGYGSYDTRGYAPQQQQHQPQPSAGAWSGRFAGSSAASTPISTAAFPQPPSSAARWTEGDDTLVSRGYDDGRYQRIPYRTAEPSGAGDAHLYNAAQLNAHGQQQQGLSSGYPQDDAAQSEADKRMSVLSWEPQAM</sequence>
<organism evidence="7 8">
    <name type="scientific">Jaminaea rosea</name>
    <dbReference type="NCBI Taxonomy" id="1569628"/>
    <lineage>
        <taxon>Eukaryota</taxon>
        <taxon>Fungi</taxon>
        <taxon>Dikarya</taxon>
        <taxon>Basidiomycota</taxon>
        <taxon>Ustilaginomycotina</taxon>
        <taxon>Exobasidiomycetes</taxon>
        <taxon>Microstromatales</taxon>
        <taxon>Microstromatales incertae sedis</taxon>
        <taxon>Jaminaea</taxon>
    </lineage>
</organism>
<evidence type="ECO:0000256" key="1">
    <source>
        <dbReference type="ARBA" id="ARBA00004141"/>
    </source>
</evidence>
<feature type="transmembrane region" description="Helical" evidence="6">
    <location>
        <begin position="350"/>
        <end position="369"/>
    </location>
</feature>
<feature type="compositionally biased region" description="Low complexity" evidence="5">
    <location>
        <begin position="515"/>
        <end position="527"/>
    </location>
</feature>
<evidence type="ECO:0000256" key="6">
    <source>
        <dbReference type="SAM" id="Phobius"/>
    </source>
</evidence>
<evidence type="ECO:0000313" key="7">
    <source>
        <dbReference type="EMBL" id="PWN27075.1"/>
    </source>
</evidence>
<feature type="compositionally biased region" description="Low complexity" evidence="5">
    <location>
        <begin position="579"/>
        <end position="592"/>
    </location>
</feature>
<feature type="transmembrane region" description="Helical" evidence="6">
    <location>
        <begin position="156"/>
        <end position="178"/>
    </location>
</feature>
<dbReference type="GeneID" id="37030113"/>
<evidence type="ECO:0000256" key="3">
    <source>
        <dbReference type="ARBA" id="ARBA00022989"/>
    </source>
</evidence>
<feature type="transmembrane region" description="Helical" evidence="6">
    <location>
        <begin position="233"/>
        <end position="254"/>
    </location>
</feature>
<dbReference type="SMART" id="SM01417">
    <property type="entry name" value="Solute_trans_a"/>
    <property type="match status" value="1"/>
</dbReference>
<protein>
    <submittedName>
        <fullName evidence="7">DUF300-domain-containing protein</fullName>
    </submittedName>
</protein>
<dbReference type="AlphaFoldDB" id="A0A316UVD4"/>
<dbReference type="InterPro" id="IPR005178">
    <property type="entry name" value="Ostalpha/TMEM184C"/>
</dbReference>
<proteinExistence type="predicted"/>
<evidence type="ECO:0000256" key="2">
    <source>
        <dbReference type="ARBA" id="ARBA00022692"/>
    </source>
</evidence>
<keyword evidence="8" id="KW-1185">Reference proteome</keyword>
<feature type="region of interest" description="Disordered" evidence="5">
    <location>
        <begin position="308"/>
        <end position="343"/>
    </location>
</feature>
<dbReference type="OrthoDB" id="5348404at2759"/>
<feature type="transmembrane region" description="Helical" evidence="6">
    <location>
        <begin position="274"/>
        <end position="295"/>
    </location>
</feature>
<feature type="transmembrane region" description="Helical" evidence="6">
    <location>
        <begin position="198"/>
        <end position="221"/>
    </location>
</feature>
<feature type="compositionally biased region" description="Low complexity" evidence="5">
    <location>
        <begin position="560"/>
        <end position="569"/>
    </location>
</feature>
<dbReference type="STRING" id="1569628.A0A316UVD4"/>
<evidence type="ECO:0000313" key="8">
    <source>
        <dbReference type="Proteomes" id="UP000245884"/>
    </source>
</evidence>
<name>A0A316UVD4_9BASI</name>
<dbReference type="GO" id="GO:0016020">
    <property type="term" value="C:membrane"/>
    <property type="evidence" value="ECO:0007669"/>
    <property type="project" value="UniProtKB-SubCell"/>
</dbReference>
<gene>
    <name evidence="7" type="ORF">BDZ90DRAFT_260748</name>
</gene>
<dbReference type="PANTHER" id="PTHR23423">
    <property type="entry name" value="ORGANIC SOLUTE TRANSPORTER-RELATED"/>
    <property type="match status" value="1"/>
</dbReference>
<feature type="compositionally biased region" description="Polar residues" evidence="5">
    <location>
        <begin position="503"/>
        <end position="514"/>
    </location>
</feature>
<dbReference type="EMBL" id="KZ819669">
    <property type="protein sequence ID" value="PWN27075.1"/>
    <property type="molecule type" value="Genomic_DNA"/>
</dbReference>
<feature type="transmembrane region" description="Helical" evidence="6">
    <location>
        <begin position="68"/>
        <end position="89"/>
    </location>
</feature>
<dbReference type="Proteomes" id="UP000245884">
    <property type="component" value="Unassembled WGS sequence"/>
</dbReference>
<comment type="subcellular location">
    <subcellularLocation>
        <location evidence="1">Membrane</location>
        <topology evidence="1">Multi-pass membrane protein</topology>
    </subcellularLocation>
</comment>
<reference evidence="7 8" key="1">
    <citation type="journal article" date="2018" name="Mol. Biol. Evol.">
        <title>Broad Genomic Sampling Reveals a Smut Pathogenic Ancestry of the Fungal Clade Ustilaginomycotina.</title>
        <authorList>
            <person name="Kijpornyongpan T."/>
            <person name="Mondo S.J."/>
            <person name="Barry K."/>
            <person name="Sandor L."/>
            <person name="Lee J."/>
            <person name="Lipzen A."/>
            <person name="Pangilinan J."/>
            <person name="LaButti K."/>
            <person name="Hainaut M."/>
            <person name="Henrissat B."/>
            <person name="Grigoriev I.V."/>
            <person name="Spatafora J.W."/>
            <person name="Aime M.C."/>
        </authorList>
    </citation>
    <scope>NUCLEOTIDE SEQUENCE [LARGE SCALE GENOMIC DNA]</scope>
    <source>
        <strain evidence="7 8">MCA 5214</strain>
    </source>
</reference>
<feature type="region of interest" description="Disordered" evidence="5">
    <location>
        <begin position="472"/>
        <end position="682"/>
    </location>
</feature>
<dbReference type="RefSeq" id="XP_025361687.1">
    <property type="nucleotide sequence ID" value="XM_025508290.1"/>
</dbReference>
<evidence type="ECO:0000256" key="5">
    <source>
        <dbReference type="SAM" id="MobiDB-lite"/>
    </source>
</evidence>
<keyword evidence="3 6" id="KW-1133">Transmembrane helix</keyword>
<feature type="transmembrane region" description="Helical" evidence="6">
    <location>
        <begin position="32"/>
        <end position="56"/>
    </location>
</feature>
<keyword evidence="2 6" id="KW-0812">Transmembrane</keyword>
<accession>A0A316UVD4</accession>
<dbReference type="Pfam" id="PF03619">
    <property type="entry name" value="Solute_trans_a"/>
    <property type="match status" value="1"/>
</dbReference>